<comment type="caution">
    <text evidence="3">The sequence shown here is derived from an EMBL/GenBank/DDBJ whole genome shotgun (WGS) entry which is preliminary data.</text>
</comment>
<dbReference type="InterPro" id="IPR050300">
    <property type="entry name" value="GDXG_lipolytic_enzyme"/>
</dbReference>
<dbReference type="Proteomes" id="UP001149142">
    <property type="component" value="Unassembled WGS sequence"/>
</dbReference>
<evidence type="ECO:0000313" key="4">
    <source>
        <dbReference type="Proteomes" id="UP001149142"/>
    </source>
</evidence>
<keyword evidence="1 3" id="KW-0378">Hydrolase</keyword>
<organism evidence="3 4">
    <name type="scientific">Mesoflavibacter profundi</name>
    <dbReference type="NCBI Taxonomy" id="2708110"/>
    <lineage>
        <taxon>Bacteria</taxon>
        <taxon>Pseudomonadati</taxon>
        <taxon>Bacteroidota</taxon>
        <taxon>Flavobacteriia</taxon>
        <taxon>Flavobacteriales</taxon>
        <taxon>Flavobacteriaceae</taxon>
        <taxon>Mesoflavibacter</taxon>
    </lineage>
</organism>
<dbReference type="InterPro" id="IPR049492">
    <property type="entry name" value="BD-FAE-like_dom"/>
</dbReference>
<dbReference type="PANTHER" id="PTHR48081">
    <property type="entry name" value="AB HYDROLASE SUPERFAMILY PROTEIN C4A8.06C"/>
    <property type="match status" value="1"/>
</dbReference>
<dbReference type="GO" id="GO:0016787">
    <property type="term" value="F:hydrolase activity"/>
    <property type="evidence" value="ECO:0007669"/>
    <property type="project" value="UniProtKB-KW"/>
</dbReference>
<dbReference type="Pfam" id="PF20434">
    <property type="entry name" value="BD-FAE"/>
    <property type="match status" value="1"/>
</dbReference>
<dbReference type="RefSeq" id="WP_106688244.1">
    <property type="nucleotide sequence ID" value="NZ_CAXQEU010000087.1"/>
</dbReference>
<gene>
    <name evidence="3" type="ORF">OOZ35_06945</name>
</gene>
<proteinExistence type="predicted"/>
<protein>
    <submittedName>
        <fullName evidence="3">Alpha/beta hydrolase</fullName>
    </submittedName>
</protein>
<dbReference type="EMBL" id="JAPFGC010000002">
    <property type="protein sequence ID" value="MDA0177225.1"/>
    <property type="molecule type" value="Genomic_DNA"/>
</dbReference>
<name>A0ABT4RZH7_9FLAO</name>
<evidence type="ECO:0000256" key="1">
    <source>
        <dbReference type="ARBA" id="ARBA00022801"/>
    </source>
</evidence>
<dbReference type="Gene3D" id="3.40.50.1820">
    <property type="entry name" value="alpha/beta hydrolase"/>
    <property type="match status" value="1"/>
</dbReference>
<feature type="domain" description="BD-FAE-like" evidence="2">
    <location>
        <begin position="55"/>
        <end position="288"/>
    </location>
</feature>
<keyword evidence="4" id="KW-1185">Reference proteome</keyword>
<accession>A0ABT4RZH7</accession>
<dbReference type="SUPFAM" id="SSF53474">
    <property type="entry name" value="alpha/beta-Hydrolases"/>
    <property type="match status" value="1"/>
</dbReference>
<sequence>MKRKHFTNFIIYSFIILLFNCNTKTVVSSETTNNTTLKLTEDIIWASPNGFDLTMDIYTPNTGKSSYPVIVMYHGGGWLINDNSIMDQSAKYLATNAEYIVCNVNYRLLGDQNNTVTLNTIVEDAYGALLWVKENIAKYKGNPNQVIVTGDSAGGHLATMVASQHNNLSSTGFTQAPLGFSPTYLPKGLTLEAVEHQNLFEVQAAIISYGAFDLYNAALNGFESSDNIFWMLGNAEARGIFTNAYNVTDNADLYKKVSPYYNIPNPTEKKLPPMLFTVGTEDTTTTPKSIEAYIKKLKDAGHTNIKYWQHQDRPHAFLDSGSNEFLKINFEDDAVPALKVMISYLDSIFY</sequence>
<evidence type="ECO:0000313" key="3">
    <source>
        <dbReference type="EMBL" id="MDA0177225.1"/>
    </source>
</evidence>
<reference evidence="3" key="1">
    <citation type="submission" date="2022-11" db="EMBL/GenBank/DDBJ databases">
        <title>Refractory cell wall polysaccharides provide important carbon source for microbial heterotrophs in the hadal ocean.</title>
        <authorList>
            <person name="Zhu X."/>
        </authorList>
    </citation>
    <scope>NUCLEOTIDE SEQUENCE</scope>
    <source>
        <strain evidence="3">MTRN7</strain>
    </source>
</reference>
<dbReference type="InterPro" id="IPR029058">
    <property type="entry name" value="AB_hydrolase_fold"/>
</dbReference>
<evidence type="ECO:0000259" key="2">
    <source>
        <dbReference type="Pfam" id="PF20434"/>
    </source>
</evidence>